<feature type="domain" description="Rad50/SbcC-type AAA" evidence="2">
    <location>
        <begin position="8"/>
        <end position="246"/>
    </location>
</feature>
<dbReference type="GO" id="GO:0016887">
    <property type="term" value="F:ATP hydrolysis activity"/>
    <property type="evidence" value="ECO:0007669"/>
    <property type="project" value="InterPro"/>
</dbReference>
<protein>
    <recommendedName>
        <fullName evidence="2">Rad50/SbcC-type AAA domain-containing protein</fullName>
    </recommendedName>
</protein>
<accession>A0A1C7DPF2</accession>
<dbReference type="InterPro" id="IPR027417">
    <property type="entry name" value="P-loop_NTPase"/>
</dbReference>
<dbReference type="Gene3D" id="3.40.50.300">
    <property type="entry name" value="P-loop containing nucleotide triphosphate hydrolases"/>
    <property type="match status" value="1"/>
</dbReference>
<reference evidence="4" key="1">
    <citation type="submission" date="2016-07" db="EMBL/GenBank/DDBJ databases">
        <authorList>
            <person name="See-Too W.S."/>
        </authorList>
    </citation>
    <scope>NUCLEOTIDE SEQUENCE [LARGE SCALE GENOMIC DNA]</scope>
    <source>
        <strain evidence="4">DSM 24743</strain>
    </source>
</reference>
<feature type="coiled-coil region" evidence="1">
    <location>
        <begin position="235"/>
        <end position="321"/>
    </location>
</feature>
<dbReference type="Proteomes" id="UP000092687">
    <property type="component" value="Chromosome"/>
</dbReference>
<sequence length="657" mass="75797">MKQIHINRLTLTNFKGVKNFSIEMNGSNAMVYGDNATGKTSLFDAFLWLLFDKDSQNKKDFEIKTLQDGKAIPMLDHEVECELSIDHQPMTLRKVYREKYTKTRGSTTKEFSGHETDYFVNETPLKKSEFNKRIQSLVEEEVFKLLTSPTYFNEQVKWQDRRNILLSVCGDVSEEEVFESNNELKGLRVILRGKSLDDFKATINSRRKKINEELERIPIRINEIEKSIPEDEGNFTELQAEVDKLDSGIEELQTQVSAIKNGNAILTKEAELQRIDMSLHNIKRDIEQDSKEEIYRLRAKLQEEQANLQAFQSQKRSKENENKYVTDQIQQTELSLMYLRRRWTELNNQKYVHEVECECPTCGQELPEEKVESAKEKALAQFNAWKSEELRKIKREGEQGATKNKQQQDKHGQILDEIAKLRAQIESKDNVVAELSEKLKTAESNVQDVKKNDEYNKLIEEKQAVSSSIQTMKENAEESISSIQSDIQENKAKRTELNAEIAKYANVASLRERIQELMDQEEQLAAEYEKLEHHLFLSEEFIRAKVNILEEKINAKFKYARFRLFETQINGGLQEVCETTFQGVPYGSGLNNAAKINIGLDIINTLSEFHGIQAPIFVDNAEAVTQLAETDSQLISLIVSEKDKSLRIETPNLEEAI</sequence>
<dbReference type="GO" id="GO:0006302">
    <property type="term" value="P:double-strand break repair"/>
    <property type="evidence" value="ECO:0007669"/>
    <property type="project" value="InterPro"/>
</dbReference>
<keyword evidence="4" id="KW-1185">Reference proteome</keyword>
<dbReference type="Pfam" id="PF13476">
    <property type="entry name" value="AAA_23"/>
    <property type="match status" value="1"/>
</dbReference>
<dbReference type="OrthoDB" id="1698838at2"/>
<evidence type="ECO:0000259" key="2">
    <source>
        <dbReference type="Pfam" id="PF13476"/>
    </source>
</evidence>
<dbReference type="EMBL" id="CP016537">
    <property type="protein sequence ID" value="ANU13490.1"/>
    <property type="molecule type" value="Genomic_DNA"/>
</dbReference>
<evidence type="ECO:0000313" key="4">
    <source>
        <dbReference type="Proteomes" id="UP000092687"/>
    </source>
</evidence>
<dbReference type="KEGG" id="phc:BBI08_06390"/>
<keyword evidence="1" id="KW-0175">Coiled coil</keyword>
<evidence type="ECO:0000256" key="1">
    <source>
        <dbReference type="SAM" id="Coils"/>
    </source>
</evidence>
<dbReference type="SUPFAM" id="SSF52540">
    <property type="entry name" value="P-loop containing nucleoside triphosphate hydrolases"/>
    <property type="match status" value="1"/>
</dbReference>
<proteinExistence type="predicted"/>
<dbReference type="AlphaFoldDB" id="A0A1C7DPF2"/>
<dbReference type="RefSeq" id="WP_065528078.1">
    <property type="nucleotide sequence ID" value="NZ_CP016537.2"/>
</dbReference>
<reference evidence="4" key="2">
    <citation type="submission" date="2016-10" db="EMBL/GenBank/DDBJ databases">
        <authorList>
            <person name="See-Too W.S."/>
        </authorList>
    </citation>
    <scope>NUCLEOTIDE SEQUENCE [LARGE SCALE GENOMIC DNA]</scope>
    <source>
        <strain evidence="4">DSM 24743</strain>
    </source>
</reference>
<gene>
    <name evidence="3" type="ORF">BBI08_06390</name>
</gene>
<dbReference type="InterPro" id="IPR038729">
    <property type="entry name" value="Rad50/SbcC_AAA"/>
</dbReference>
<dbReference type="STRING" id="1215089.BBI08_06390"/>
<name>A0A1C7DPF2_9BACL</name>
<organism evidence="3 4">
    <name type="scientific">Planococcus halocryophilus</name>
    <dbReference type="NCBI Taxonomy" id="1215089"/>
    <lineage>
        <taxon>Bacteria</taxon>
        <taxon>Bacillati</taxon>
        <taxon>Bacillota</taxon>
        <taxon>Bacilli</taxon>
        <taxon>Bacillales</taxon>
        <taxon>Caryophanaceae</taxon>
        <taxon>Planococcus</taxon>
    </lineage>
</organism>
<dbReference type="Gene3D" id="1.10.287.1490">
    <property type="match status" value="1"/>
</dbReference>
<evidence type="ECO:0000313" key="3">
    <source>
        <dbReference type="EMBL" id="ANU13490.1"/>
    </source>
</evidence>
<feature type="coiled-coil region" evidence="1">
    <location>
        <begin position="404"/>
        <end position="534"/>
    </location>
</feature>